<protein>
    <submittedName>
        <fullName evidence="5">Ni,Fe-hydrogenase III large subunit</fullName>
    </submittedName>
</protein>
<dbReference type="Proteomes" id="UP000249239">
    <property type="component" value="Unassembled WGS sequence"/>
</dbReference>
<reference evidence="5 6" key="1">
    <citation type="submission" date="2018-06" db="EMBL/GenBank/DDBJ databases">
        <title>Genomic Encyclopedia of Archaeal and Bacterial Type Strains, Phase II (KMG-II): from individual species to whole genera.</title>
        <authorList>
            <person name="Goeker M."/>
        </authorList>
    </citation>
    <scope>NUCLEOTIDE SEQUENCE [LARGE SCALE GENOMIC DNA]</scope>
    <source>
        <strain evidence="5 6">DSM 6779</strain>
    </source>
</reference>
<dbReference type="GO" id="GO:0008137">
    <property type="term" value="F:NADH dehydrogenase (ubiquinone) activity"/>
    <property type="evidence" value="ECO:0007669"/>
    <property type="project" value="InterPro"/>
</dbReference>
<dbReference type="InterPro" id="IPR037232">
    <property type="entry name" value="NADH_quin_OxRdtase_su_C/D-like"/>
</dbReference>
<evidence type="ECO:0000259" key="4">
    <source>
        <dbReference type="Pfam" id="PF00346"/>
    </source>
</evidence>
<feature type="domain" description="NADH-quinone oxidoreductase subunit D" evidence="4">
    <location>
        <begin position="267"/>
        <end position="424"/>
    </location>
</feature>
<dbReference type="GO" id="GO:0051287">
    <property type="term" value="F:NAD binding"/>
    <property type="evidence" value="ECO:0007669"/>
    <property type="project" value="InterPro"/>
</dbReference>
<organism evidence="5 6">
    <name type="scientific">Breznakibacter xylanolyticus</name>
    <dbReference type="NCBI Taxonomy" id="990"/>
    <lineage>
        <taxon>Bacteria</taxon>
        <taxon>Pseudomonadati</taxon>
        <taxon>Bacteroidota</taxon>
        <taxon>Bacteroidia</taxon>
        <taxon>Marinilabiliales</taxon>
        <taxon>Marinilabiliaceae</taxon>
        <taxon>Breznakibacter</taxon>
    </lineage>
</organism>
<dbReference type="OrthoDB" id="9801496at2"/>
<evidence type="ECO:0000313" key="5">
    <source>
        <dbReference type="EMBL" id="PZX17288.1"/>
    </source>
</evidence>
<dbReference type="InterPro" id="IPR001268">
    <property type="entry name" value="NADH_UbQ_OxRdtase_30kDa_su"/>
</dbReference>
<dbReference type="InterPro" id="IPR029014">
    <property type="entry name" value="NiFe-Hase_large"/>
</dbReference>
<dbReference type="PANTHER" id="PTHR43485:SF1">
    <property type="entry name" value="FORMATE HYDROGENLYASE SUBUNIT 5-RELATED"/>
    <property type="match status" value="1"/>
</dbReference>
<evidence type="ECO:0000256" key="2">
    <source>
        <dbReference type="ARBA" id="ARBA00023027"/>
    </source>
</evidence>
<dbReference type="AlphaFoldDB" id="A0A2W7NAZ3"/>
<keyword evidence="6" id="KW-1185">Reference proteome</keyword>
<dbReference type="GO" id="GO:0016651">
    <property type="term" value="F:oxidoreductase activity, acting on NAD(P)H"/>
    <property type="evidence" value="ECO:0007669"/>
    <property type="project" value="InterPro"/>
</dbReference>
<keyword evidence="2" id="KW-0520">NAD</keyword>
<dbReference type="GO" id="GO:0048038">
    <property type="term" value="F:quinone binding"/>
    <property type="evidence" value="ECO:0007669"/>
    <property type="project" value="InterPro"/>
</dbReference>
<sequence length="499" mass="56222">MNHLTIHNHQTIALEDIPRMAYADFYDLNTGWIKNSEHCHCVNYFGHRTGKDLLLICCVADDATGSIYVSAHPTNGHTPLESMTAVAPCYERFERELHENFGIPMVNHPWLKPVRYPHHRADQTQTMDTYPFYSIDSEELHEVGVGPIHAGIIEPGHFRFICNGEQILHLEIQLGYQHRGIEALMVKNKNLLRRATLAEAIAGDTAIGHTTTFCNVWESLSQWEPTPDVVYARTLALELERMAIHTGDLSAVCTDVAYQLGSSVLGRLRTPIVNFMQEWGGNRLGKGFVRPGQCVFPFTSQLSDRLTTIFTEYERDFNEIMDEIFQLPSALSRFERTGVVSTEDARAIGAVGMVARTCGIARDIRATHPTGLYTTLAHAPIVKHHGDVYARVSLRREEIAQSMAYVREWMNTIPESSLHTEPAQRLQPNAFTLSLTEGWRGEICHCAITDDNGDLATYKIKDPSFHNWMALALAVRNNEISDFPICNKSFNLSYAGHDL</sequence>
<feature type="domain" description="NADH:ubiquinone oxidoreductase 30kDa subunit" evidence="3">
    <location>
        <begin position="75"/>
        <end position="115"/>
    </location>
</feature>
<evidence type="ECO:0000313" key="6">
    <source>
        <dbReference type="Proteomes" id="UP000249239"/>
    </source>
</evidence>
<keyword evidence="1" id="KW-0560">Oxidoreductase</keyword>
<name>A0A2W7NAZ3_9BACT</name>
<dbReference type="Pfam" id="PF00346">
    <property type="entry name" value="Complex1_49kDa"/>
    <property type="match status" value="1"/>
</dbReference>
<dbReference type="SUPFAM" id="SSF143243">
    <property type="entry name" value="Nqo5-like"/>
    <property type="match status" value="1"/>
</dbReference>
<dbReference type="SUPFAM" id="SSF56762">
    <property type="entry name" value="HydB/Nqo4-like"/>
    <property type="match status" value="1"/>
</dbReference>
<accession>A0A2W7NAZ3</accession>
<proteinExistence type="predicted"/>
<dbReference type="InterPro" id="IPR001135">
    <property type="entry name" value="NADH_Q_OxRdtase_suD"/>
</dbReference>
<comment type="caution">
    <text evidence="5">The sequence shown here is derived from an EMBL/GenBank/DDBJ whole genome shotgun (WGS) entry which is preliminary data.</text>
</comment>
<dbReference type="EMBL" id="QKZK01000010">
    <property type="protein sequence ID" value="PZX17288.1"/>
    <property type="molecule type" value="Genomic_DNA"/>
</dbReference>
<dbReference type="PANTHER" id="PTHR43485">
    <property type="entry name" value="HYDROGENASE-4 COMPONENT G"/>
    <property type="match status" value="1"/>
</dbReference>
<evidence type="ECO:0000256" key="1">
    <source>
        <dbReference type="ARBA" id="ARBA00023002"/>
    </source>
</evidence>
<dbReference type="Pfam" id="PF00329">
    <property type="entry name" value="Complex1_30kDa"/>
    <property type="match status" value="1"/>
</dbReference>
<dbReference type="RefSeq" id="WP_111445278.1">
    <property type="nucleotide sequence ID" value="NZ_QKZK01000010.1"/>
</dbReference>
<dbReference type="Gene3D" id="1.10.645.10">
    <property type="entry name" value="Cytochrome-c3 Hydrogenase, chain B"/>
    <property type="match status" value="1"/>
</dbReference>
<dbReference type="InterPro" id="IPR052197">
    <property type="entry name" value="ComplexI_49kDa-like"/>
</dbReference>
<evidence type="ECO:0000259" key="3">
    <source>
        <dbReference type="Pfam" id="PF00329"/>
    </source>
</evidence>
<gene>
    <name evidence="5" type="ORF">LX69_01603</name>
</gene>